<sequence>MTARAIKKEIHLWVNIFQPSSSNLIAAPNRNLSSDFLTITPPYKISANNKFIIVGFILKNTSLSK</sequence>
<gene>
    <name evidence="1" type="ORF">METZ01_LOCUS232102</name>
</gene>
<dbReference type="EMBL" id="UINC01057750">
    <property type="protein sequence ID" value="SVB79248.1"/>
    <property type="molecule type" value="Genomic_DNA"/>
</dbReference>
<organism evidence="1">
    <name type="scientific">marine metagenome</name>
    <dbReference type="NCBI Taxonomy" id="408172"/>
    <lineage>
        <taxon>unclassified sequences</taxon>
        <taxon>metagenomes</taxon>
        <taxon>ecological metagenomes</taxon>
    </lineage>
</organism>
<protein>
    <submittedName>
        <fullName evidence="1">Uncharacterized protein</fullName>
    </submittedName>
</protein>
<proteinExistence type="predicted"/>
<accession>A0A382GVZ7</accession>
<name>A0A382GVZ7_9ZZZZ</name>
<dbReference type="AlphaFoldDB" id="A0A382GVZ7"/>
<reference evidence="1" key="1">
    <citation type="submission" date="2018-05" db="EMBL/GenBank/DDBJ databases">
        <authorList>
            <person name="Lanie J.A."/>
            <person name="Ng W.-L."/>
            <person name="Kazmierczak K.M."/>
            <person name="Andrzejewski T.M."/>
            <person name="Davidsen T.M."/>
            <person name="Wayne K.J."/>
            <person name="Tettelin H."/>
            <person name="Glass J.I."/>
            <person name="Rusch D."/>
            <person name="Podicherti R."/>
            <person name="Tsui H.-C.T."/>
            <person name="Winkler M.E."/>
        </authorList>
    </citation>
    <scope>NUCLEOTIDE SEQUENCE</scope>
</reference>
<evidence type="ECO:0000313" key="1">
    <source>
        <dbReference type="EMBL" id="SVB79248.1"/>
    </source>
</evidence>